<gene>
    <name evidence="1" type="ORF">LCGC14_1631870</name>
</gene>
<evidence type="ECO:0008006" key="2">
    <source>
        <dbReference type="Google" id="ProtNLM"/>
    </source>
</evidence>
<dbReference type="SUPFAM" id="SSF51905">
    <property type="entry name" value="FAD/NAD(P)-binding domain"/>
    <property type="match status" value="1"/>
</dbReference>
<accession>A0A0F9I2D9</accession>
<name>A0A0F9I2D9_9ZZZZ</name>
<dbReference type="Gene3D" id="3.50.50.60">
    <property type="entry name" value="FAD/NAD(P)-binding domain"/>
    <property type="match status" value="1"/>
</dbReference>
<sequence>MPNRYDIAVLGATAAGYVSALTLAAKRRSVIVLDVPGSATESPLGDWVPADVFKACPALRNVRSAGTDAPFRTIRFHDAQLRSEAAFRSRGTVGFVFRWRRMQAALDSAARSKGVQRLRPRAPLALDLRESDVALRVGKRTIHAALLLIAQDGPAEVLTRLRLPARSVPAGTMTLCGLDAQCPRGAAQRSLQGELHVVALDKGSRFGMFFAAGSVLHVRIVSGQAHAPTGPEELAGLIARAQAAGILPERLSLAKARGAIWRPPGGVALELETHLAKRTLLVGSAGGFASALTGQTFDPTVRSAMVAADVAHKALRAKHPQ</sequence>
<organism evidence="1">
    <name type="scientific">marine sediment metagenome</name>
    <dbReference type="NCBI Taxonomy" id="412755"/>
    <lineage>
        <taxon>unclassified sequences</taxon>
        <taxon>metagenomes</taxon>
        <taxon>ecological metagenomes</taxon>
    </lineage>
</organism>
<dbReference type="EMBL" id="LAZR01013477">
    <property type="protein sequence ID" value="KKM21796.1"/>
    <property type="molecule type" value="Genomic_DNA"/>
</dbReference>
<dbReference type="AlphaFoldDB" id="A0A0F9I2D9"/>
<comment type="caution">
    <text evidence="1">The sequence shown here is derived from an EMBL/GenBank/DDBJ whole genome shotgun (WGS) entry which is preliminary data.</text>
</comment>
<evidence type="ECO:0000313" key="1">
    <source>
        <dbReference type="EMBL" id="KKM21796.1"/>
    </source>
</evidence>
<protein>
    <recommendedName>
        <fullName evidence="2">FAD-dependent oxidoreductase 2 FAD binding domain-containing protein</fullName>
    </recommendedName>
</protein>
<feature type="non-terminal residue" evidence="1">
    <location>
        <position position="321"/>
    </location>
</feature>
<reference evidence="1" key="1">
    <citation type="journal article" date="2015" name="Nature">
        <title>Complex archaea that bridge the gap between prokaryotes and eukaryotes.</title>
        <authorList>
            <person name="Spang A."/>
            <person name="Saw J.H."/>
            <person name="Jorgensen S.L."/>
            <person name="Zaremba-Niedzwiedzka K."/>
            <person name="Martijn J."/>
            <person name="Lind A.E."/>
            <person name="van Eijk R."/>
            <person name="Schleper C."/>
            <person name="Guy L."/>
            <person name="Ettema T.J."/>
        </authorList>
    </citation>
    <scope>NUCLEOTIDE SEQUENCE</scope>
</reference>
<dbReference type="InterPro" id="IPR036188">
    <property type="entry name" value="FAD/NAD-bd_sf"/>
</dbReference>
<proteinExistence type="predicted"/>